<reference evidence="4" key="1">
    <citation type="submission" date="2022-11" db="UniProtKB">
        <authorList>
            <consortium name="WormBaseParasite"/>
        </authorList>
    </citation>
    <scope>IDENTIFICATION</scope>
</reference>
<dbReference type="PROSITE" id="PS50011">
    <property type="entry name" value="PROTEIN_KINASE_DOM"/>
    <property type="match status" value="1"/>
</dbReference>
<proteinExistence type="predicted"/>
<keyword evidence="1" id="KW-0472">Membrane</keyword>
<dbReference type="GO" id="GO:0004714">
    <property type="term" value="F:transmembrane receptor protein tyrosine kinase activity"/>
    <property type="evidence" value="ECO:0007669"/>
    <property type="project" value="TreeGrafter"/>
</dbReference>
<protein>
    <submittedName>
        <fullName evidence="4">Protein kinase domain-containing protein</fullName>
    </submittedName>
</protein>
<organism evidence="3 4">
    <name type="scientific">Panagrolaimus davidi</name>
    <dbReference type="NCBI Taxonomy" id="227884"/>
    <lineage>
        <taxon>Eukaryota</taxon>
        <taxon>Metazoa</taxon>
        <taxon>Ecdysozoa</taxon>
        <taxon>Nematoda</taxon>
        <taxon>Chromadorea</taxon>
        <taxon>Rhabditida</taxon>
        <taxon>Tylenchina</taxon>
        <taxon>Panagrolaimomorpha</taxon>
        <taxon>Panagrolaimoidea</taxon>
        <taxon>Panagrolaimidae</taxon>
        <taxon>Panagrolaimus</taxon>
    </lineage>
</organism>
<keyword evidence="3" id="KW-1185">Reference proteome</keyword>
<feature type="domain" description="Protein kinase" evidence="2">
    <location>
        <begin position="72"/>
        <end position="181"/>
    </location>
</feature>
<dbReference type="AlphaFoldDB" id="A0A914QSN5"/>
<dbReference type="GO" id="GO:0005886">
    <property type="term" value="C:plasma membrane"/>
    <property type="evidence" value="ECO:0007669"/>
    <property type="project" value="TreeGrafter"/>
</dbReference>
<keyword evidence="1" id="KW-1133">Transmembrane helix</keyword>
<dbReference type="WBParaSite" id="PDA_v2.g6940.t1">
    <property type="protein sequence ID" value="PDA_v2.g6940.t1"/>
    <property type="gene ID" value="PDA_v2.g6940"/>
</dbReference>
<evidence type="ECO:0000256" key="1">
    <source>
        <dbReference type="SAM" id="Phobius"/>
    </source>
</evidence>
<dbReference type="GO" id="GO:0007169">
    <property type="term" value="P:cell surface receptor protein tyrosine kinase signaling pathway"/>
    <property type="evidence" value="ECO:0007669"/>
    <property type="project" value="TreeGrafter"/>
</dbReference>
<sequence>MITTPSMTDDEKKPPIIIICGGIIIGIVVVLISLFLFCRRRRQQQKRMEEIRLSHQNPLNIDEWELTWDNLMIKGEELGSGAFGQVLQGKLLGLEKTKSGKLIEEKEDVAIKILQRYTNELSEKNFLNEIQMMKQINGHKNIVKMIGCITVGDRICLVFEFCPYRDFLQYSKTKQTELVSV</sequence>
<dbReference type="InterPro" id="IPR001245">
    <property type="entry name" value="Ser-Thr/Tyr_kinase_cat_dom"/>
</dbReference>
<dbReference type="Pfam" id="PF07714">
    <property type="entry name" value="PK_Tyr_Ser-Thr"/>
    <property type="match status" value="1"/>
</dbReference>
<dbReference type="InterPro" id="IPR050122">
    <property type="entry name" value="RTK"/>
</dbReference>
<accession>A0A914QSN5</accession>
<dbReference type="GO" id="GO:0043235">
    <property type="term" value="C:receptor complex"/>
    <property type="evidence" value="ECO:0007669"/>
    <property type="project" value="TreeGrafter"/>
</dbReference>
<dbReference type="SUPFAM" id="SSF56112">
    <property type="entry name" value="Protein kinase-like (PK-like)"/>
    <property type="match status" value="1"/>
</dbReference>
<evidence type="ECO:0000313" key="4">
    <source>
        <dbReference type="WBParaSite" id="PDA_v2.g6940.t1"/>
    </source>
</evidence>
<evidence type="ECO:0000259" key="2">
    <source>
        <dbReference type="PROSITE" id="PS50011"/>
    </source>
</evidence>
<dbReference type="Proteomes" id="UP000887578">
    <property type="component" value="Unplaced"/>
</dbReference>
<feature type="transmembrane region" description="Helical" evidence="1">
    <location>
        <begin position="16"/>
        <end position="38"/>
    </location>
</feature>
<keyword evidence="1" id="KW-0812">Transmembrane</keyword>
<evidence type="ECO:0000313" key="3">
    <source>
        <dbReference type="Proteomes" id="UP000887578"/>
    </source>
</evidence>
<name>A0A914QSN5_9BILA</name>
<dbReference type="GO" id="GO:0005524">
    <property type="term" value="F:ATP binding"/>
    <property type="evidence" value="ECO:0007669"/>
    <property type="project" value="InterPro"/>
</dbReference>
<dbReference type="Gene3D" id="3.30.200.20">
    <property type="entry name" value="Phosphorylase Kinase, domain 1"/>
    <property type="match status" value="1"/>
</dbReference>
<dbReference type="PANTHER" id="PTHR24416:SF583">
    <property type="entry name" value="RECEPTOR PROTEIN-TYROSINE KINASE"/>
    <property type="match status" value="1"/>
</dbReference>
<dbReference type="PANTHER" id="PTHR24416">
    <property type="entry name" value="TYROSINE-PROTEIN KINASE RECEPTOR"/>
    <property type="match status" value="1"/>
</dbReference>
<dbReference type="InterPro" id="IPR000719">
    <property type="entry name" value="Prot_kinase_dom"/>
</dbReference>
<dbReference type="InterPro" id="IPR011009">
    <property type="entry name" value="Kinase-like_dom_sf"/>
</dbReference>